<dbReference type="OMA" id="DGWGWCT"/>
<evidence type="ECO:0000313" key="3">
    <source>
        <dbReference type="Proteomes" id="UP000001940"/>
    </source>
</evidence>
<reference evidence="2 3" key="1">
    <citation type="journal article" date="1998" name="Science">
        <title>Genome sequence of the nematode C. elegans: a platform for investigating biology.</title>
        <authorList>
            <consortium name="The C. elegans sequencing consortium"/>
            <person name="Sulson J.E."/>
            <person name="Waterston R."/>
        </authorList>
    </citation>
    <scope>NUCLEOTIDE SEQUENCE [LARGE SCALE GENOMIC DNA]</scope>
    <source>
        <strain evidence="2 3">Bristol N2</strain>
    </source>
</reference>
<keyword evidence="1" id="KW-0732">Signal</keyword>
<dbReference type="Bgee" id="WBGene00045414">
    <property type="expression patterns" value="Expressed in adult organism and 2 other cell types or tissues"/>
</dbReference>
<keyword evidence="3" id="KW-1185">Reference proteome</keyword>
<dbReference type="GeneID" id="6418635"/>
<dbReference type="AGR" id="WB:WBGene00045414"/>
<sequence>MSKANLYSSLFLLLLIFSLVAAKIDITDDGWGWCTNKKCDEKCQMAKYNFGTCEFYLLIRSRCLCVNI</sequence>
<proteinExistence type="evidence at protein level"/>
<evidence type="ECO:0000313" key="2">
    <source>
        <dbReference type="EMBL" id="CAN99724.1"/>
    </source>
</evidence>
<gene>
    <name evidence="2" type="ORF">CELE_T19H5.7</name>
    <name evidence="2 4" type="ORF">T19H5.7</name>
</gene>
<dbReference type="OrthoDB" id="5847429at2759"/>
<dbReference type="EMBL" id="BX284602">
    <property type="protein sequence ID" value="CAN99724.1"/>
    <property type="molecule type" value="Genomic_DNA"/>
</dbReference>
<dbReference type="RefSeq" id="NP_001122641.1">
    <property type="nucleotide sequence ID" value="NM_001129169.2"/>
</dbReference>
<dbReference type="SMR" id="A5Z2S1"/>
<dbReference type="CTD" id="6418635"/>
<feature type="signal peptide" evidence="1">
    <location>
        <begin position="1"/>
        <end position="22"/>
    </location>
</feature>
<evidence type="ECO:0000313" key="4">
    <source>
        <dbReference type="WormBase" id="T19H5.7"/>
    </source>
</evidence>
<dbReference type="InParanoid" id="A5Z2S1"/>
<name>A5Z2S1_CAEEL</name>
<feature type="chain" id="PRO_5002690255" evidence="1">
    <location>
        <begin position="23"/>
        <end position="68"/>
    </location>
</feature>
<accession>A5Z2S1</accession>
<dbReference type="PaxDb" id="6239-T19H5.7"/>
<dbReference type="eggNOG" id="ENOG502TKJE">
    <property type="taxonomic scope" value="Eukaryota"/>
</dbReference>
<dbReference type="FunCoup" id="A5Z2S1">
    <property type="interactions" value="171"/>
</dbReference>
<organism evidence="2 3">
    <name type="scientific">Caenorhabditis elegans</name>
    <dbReference type="NCBI Taxonomy" id="6239"/>
    <lineage>
        <taxon>Eukaryota</taxon>
        <taxon>Metazoa</taxon>
        <taxon>Ecdysozoa</taxon>
        <taxon>Nematoda</taxon>
        <taxon>Chromadorea</taxon>
        <taxon>Rhabditida</taxon>
        <taxon>Rhabditina</taxon>
        <taxon>Rhabditomorpha</taxon>
        <taxon>Rhabditoidea</taxon>
        <taxon>Rhabditidae</taxon>
        <taxon>Peloderinae</taxon>
        <taxon>Caenorhabditis</taxon>
    </lineage>
</organism>
<dbReference type="KEGG" id="cel:CELE_T19H5.7"/>
<dbReference type="Proteomes" id="UP000001940">
    <property type="component" value="Chromosome II"/>
</dbReference>
<dbReference type="UCSC" id="T19H5.7">
    <property type="organism name" value="c. elegans"/>
</dbReference>
<dbReference type="PeptideAtlas" id="A5Z2S1"/>
<dbReference type="HOGENOM" id="CLU_2796269_0_0_1"/>
<keyword evidence="5" id="KW-1267">Proteomics identification</keyword>
<dbReference type="WormBase" id="T19H5.7">
    <property type="protein sequence ID" value="CE41158"/>
    <property type="gene ID" value="WBGene00045414"/>
</dbReference>
<dbReference type="AlphaFoldDB" id="A5Z2S1"/>
<evidence type="ECO:0007829" key="5">
    <source>
        <dbReference type="PeptideAtlas" id="A5Z2S1"/>
    </source>
</evidence>
<evidence type="ECO:0000256" key="1">
    <source>
        <dbReference type="SAM" id="SignalP"/>
    </source>
</evidence>
<protein>
    <submittedName>
        <fullName evidence="2">Knot1 domain-containing protein</fullName>
    </submittedName>
</protein>